<reference evidence="1" key="1">
    <citation type="journal article" date="2015" name="Nature">
        <title>Complex archaea that bridge the gap between prokaryotes and eukaryotes.</title>
        <authorList>
            <person name="Spang A."/>
            <person name="Saw J.H."/>
            <person name="Jorgensen S.L."/>
            <person name="Zaremba-Niedzwiedzka K."/>
            <person name="Martijn J."/>
            <person name="Lind A.E."/>
            <person name="van Eijk R."/>
            <person name="Schleper C."/>
            <person name="Guy L."/>
            <person name="Ettema T.J."/>
        </authorList>
    </citation>
    <scope>NUCLEOTIDE SEQUENCE</scope>
</reference>
<sequence length="62" mass="7630">MKYFVFRKRFDAGDKPFWEHCSELADLTKEELEYYLVSYSNDDYFVLYGQQKYFVPRKVVLI</sequence>
<dbReference type="AlphaFoldDB" id="A0A0F8YM28"/>
<evidence type="ECO:0000313" key="1">
    <source>
        <dbReference type="EMBL" id="KKK74795.1"/>
    </source>
</evidence>
<proteinExistence type="predicted"/>
<comment type="caution">
    <text evidence="1">The sequence shown here is derived from an EMBL/GenBank/DDBJ whole genome shotgun (WGS) entry which is preliminary data.</text>
</comment>
<dbReference type="EMBL" id="LAZR01056149">
    <property type="protein sequence ID" value="KKK74795.1"/>
    <property type="molecule type" value="Genomic_DNA"/>
</dbReference>
<name>A0A0F8YM28_9ZZZZ</name>
<organism evidence="1">
    <name type="scientific">marine sediment metagenome</name>
    <dbReference type="NCBI Taxonomy" id="412755"/>
    <lineage>
        <taxon>unclassified sequences</taxon>
        <taxon>metagenomes</taxon>
        <taxon>ecological metagenomes</taxon>
    </lineage>
</organism>
<accession>A0A0F8YM28</accession>
<gene>
    <name evidence="1" type="ORF">LCGC14_2880180</name>
</gene>
<protein>
    <submittedName>
        <fullName evidence="1">Uncharacterized protein</fullName>
    </submittedName>
</protein>